<dbReference type="GeneID" id="66855754"/>
<reference evidence="1 2" key="1">
    <citation type="submission" date="2022-03" db="EMBL/GenBank/DDBJ databases">
        <title>Complete genome of Streptomyces rimosus ssp. rimosus R7 (=ATCC 10970).</title>
        <authorList>
            <person name="Beganovic S."/>
            <person name="Ruckert C."/>
            <person name="Busche T."/>
            <person name="Kalinowski J."/>
            <person name="Wittmann C."/>
        </authorList>
    </citation>
    <scope>NUCLEOTIDE SEQUENCE [LARGE SCALE GENOMIC DNA]</scope>
    <source>
        <strain evidence="1 2">R7</strain>
    </source>
</reference>
<keyword evidence="2" id="KW-1185">Reference proteome</keyword>
<sequence length="81" mass="8653">MCEEPGCEKQIDRGLAYLCGETPGDDEYGCGGYFCGEHLYMAPEGQHGERCIRCRDNGADPLENSPDAMVATFESGTAVGA</sequence>
<proteinExistence type="predicted"/>
<dbReference type="RefSeq" id="WP_003979827.1">
    <property type="nucleotide sequence ID" value="NZ_CP043497.1"/>
</dbReference>
<name>A0ABY3Z496_STRRM</name>
<dbReference type="EMBL" id="CP094298">
    <property type="protein sequence ID" value="UNZ05137.1"/>
    <property type="molecule type" value="Genomic_DNA"/>
</dbReference>
<evidence type="ECO:0000313" key="1">
    <source>
        <dbReference type="EMBL" id="UNZ05137.1"/>
    </source>
</evidence>
<protein>
    <submittedName>
        <fullName evidence="1">Uncharacterized protein</fullName>
    </submittedName>
</protein>
<evidence type="ECO:0000313" key="2">
    <source>
        <dbReference type="Proteomes" id="UP000829494"/>
    </source>
</evidence>
<accession>A0ABY3Z496</accession>
<gene>
    <name evidence="1" type="ORF">SRIMR7_23555</name>
</gene>
<organism evidence="1 2">
    <name type="scientific">Streptomyces rimosus subsp. rimosus</name>
    <dbReference type="NCBI Taxonomy" id="132474"/>
    <lineage>
        <taxon>Bacteria</taxon>
        <taxon>Bacillati</taxon>
        <taxon>Actinomycetota</taxon>
        <taxon>Actinomycetes</taxon>
        <taxon>Kitasatosporales</taxon>
        <taxon>Streptomycetaceae</taxon>
        <taxon>Streptomyces</taxon>
    </lineage>
</organism>
<dbReference type="Proteomes" id="UP000829494">
    <property type="component" value="Chromosome"/>
</dbReference>